<keyword evidence="9" id="KW-0413">Isomerase</keyword>
<keyword evidence="8" id="KW-0520">NAD</keyword>
<evidence type="ECO:0000256" key="2">
    <source>
        <dbReference type="ARBA" id="ARBA00000909"/>
    </source>
</evidence>
<dbReference type="PROSITE" id="PS51385">
    <property type="entry name" value="YJEF_N"/>
    <property type="match status" value="1"/>
</dbReference>
<evidence type="ECO:0000256" key="8">
    <source>
        <dbReference type="ARBA" id="ARBA00023027"/>
    </source>
</evidence>
<keyword evidence="6" id="KW-0521">NADP</keyword>
<dbReference type="GO" id="GO:0046872">
    <property type="term" value="F:metal ion binding"/>
    <property type="evidence" value="ECO:0007669"/>
    <property type="project" value="UniProtKB-KW"/>
</dbReference>
<dbReference type="Gene3D" id="3.40.50.10260">
    <property type="entry name" value="YjeF N-terminal domain"/>
    <property type="match status" value="1"/>
</dbReference>
<evidence type="ECO:0000256" key="9">
    <source>
        <dbReference type="ARBA" id="ARBA00023235"/>
    </source>
</evidence>
<evidence type="ECO:0000256" key="3">
    <source>
        <dbReference type="ARBA" id="ARBA00012228"/>
    </source>
</evidence>
<comment type="catalytic activity">
    <reaction evidence="2">
        <text>(6R)-NADPHX = (6S)-NADPHX</text>
        <dbReference type="Rhea" id="RHEA:32227"/>
        <dbReference type="ChEBI" id="CHEBI:64076"/>
        <dbReference type="ChEBI" id="CHEBI:64077"/>
        <dbReference type="EC" id="5.1.99.6"/>
    </reaction>
</comment>
<proteinExistence type="predicted"/>
<keyword evidence="12" id="KW-1185">Reference proteome</keyword>
<dbReference type="PANTHER" id="PTHR13232:SF10">
    <property type="entry name" value="NAD(P)H-HYDRATE EPIMERASE"/>
    <property type="match status" value="1"/>
</dbReference>
<evidence type="ECO:0000313" key="11">
    <source>
        <dbReference type="EMBL" id="KAJ8905089.1"/>
    </source>
</evidence>
<dbReference type="EMBL" id="JAMWBK010000005">
    <property type="protein sequence ID" value="KAJ8905089.1"/>
    <property type="molecule type" value="Genomic_DNA"/>
</dbReference>
<keyword evidence="7" id="KW-0630">Potassium</keyword>
<dbReference type="AlphaFoldDB" id="A0AAV8UR97"/>
<keyword evidence="4" id="KW-0479">Metal-binding</keyword>
<keyword evidence="5" id="KW-0547">Nucleotide-binding</keyword>
<evidence type="ECO:0000256" key="5">
    <source>
        <dbReference type="ARBA" id="ARBA00022741"/>
    </source>
</evidence>
<evidence type="ECO:0000259" key="10">
    <source>
        <dbReference type="PROSITE" id="PS51385"/>
    </source>
</evidence>
<sequence>MGFVNVFVDGLGLAQVKLRRRMTCSVRMSADKPEESLEQFASIQDAKELLDKVYSEYEGGKMALMTRFGTSSARVIADCFPEPANPLGIAICGTGDKGTVGFRAAEELSKMGFEMTVLACDDNPDFDEQMVRDAGLKYLDFVPGPIDAHFNFYIDAMVGVEYDNNELDQAYMSVIEKIANSERPTVSIDVPTGWHLTKGPKDEDLWRGLSLKPDLLISLGVPKVTARRFGGAFHYVVGNCLPAEEVERIKLKLPSFPNGSDFTLVGGNPALFGWGKKPGEVYGVEGGFQATMFPQQQSRRKWVDIDDDPEIWDELD</sequence>
<organism evidence="11 12">
    <name type="scientific">Rhodosorus marinus</name>
    <dbReference type="NCBI Taxonomy" id="101924"/>
    <lineage>
        <taxon>Eukaryota</taxon>
        <taxon>Rhodophyta</taxon>
        <taxon>Stylonematophyceae</taxon>
        <taxon>Stylonematales</taxon>
        <taxon>Stylonemataceae</taxon>
        <taxon>Rhodosorus</taxon>
    </lineage>
</organism>
<dbReference type="Pfam" id="PF03853">
    <property type="entry name" value="YjeF_N"/>
    <property type="match status" value="1"/>
</dbReference>
<gene>
    <name evidence="11" type="ORF">NDN08_001600</name>
</gene>
<dbReference type="GO" id="GO:0005739">
    <property type="term" value="C:mitochondrion"/>
    <property type="evidence" value="ECO:0007669"/>
    <property type="project" value="TreeGrafter"/>
</dbReference>
<dbReference type="EC" id="5.1.99.6" evidence="3"/>
<accession>A0AAV8UR97</accession>
<comment type="catalytic activity">
    <reaction evidence="1">
        <text>(6R)-NADHX = (6S)-NADHX</text>
        <dbReference type="Rhea" id="RHEA:32215"/>
        <dbReference type="ChEBI" id="CHEBI:64074"/>
        <dbReference type="ChEBI" id="CHEBI:64075"/>
        <dbReference type="EC" id="5.1.99.6"/>
    </reaction>
</comment>
<dbReference type="Proteomes" id="UP001157974">
    <property type="component" value="Unassembled WGS sequence"/>
</dbReference>
<dbReference type="GO" id="GO:0052856">
    <property type="term" value="F:NAD(P)HX epimerase activity"/>
    <property type="evidence" value="ECO:0007669"/>
    <property type="project" value="UniProtKB-EC"/>
</dbReference>
<dbReference type="InterPro" id="IPR032976">
    <property type="entry name" value="YJEFN_prot_NAXE-like"/>
</dbReference>
<reference evidence="11 12" key="1">
    <citation type="journal article" date="2023" name="Nat. Commun.">
        <title>Origin of minicircular mitochondrial genomes in red algae.</title>
        <authorList>
            <person name="Lee Y."/>
            <person name="Cho C.H."/>
            <person name="Lee Y.M."/>
            <person name="Park S.I."/>
            <person name="Yang J.H."/>
            <person name="West J.A."/>
            <person name="Bhattacharya D."/>
            <person name="Yoon H.S."/>
        </authorList>
    </citation>
    <scope>NUCLEOTIDE SEQUENCE [LARGE SCALE GENOMIC DNA]</scope>
    <source>
        <strain evidence="11 12">CCMP1338</strain>
        <tissue evidence="11">Whole cell</tissue>
    </source>
</reference>
<protein>
    <recommendedName>
        <fullName evidence="3">NAD(P)H-hydrate epimerase</fullName>
        <ecNumber evidence="3">5.1.99.6</ecNumber>
    </recommendedName>
</protein>
<feature type="domain" description="YjeF N-terminal" evidence="10">
    <location>
        <begin position="46"/>
        <end position="259"/>
    </location>
</feature>
<evidence type="ECO:0000256" key="4">
    <source>
        <dbReference type="ARBA" id="ARBA00022723"/>
    </source>
</evidence>
<evidence type="ECO:0000256" key="7">
    <source>
        <dbReference type="ARBA" id="ARBA00022958"/>
    </source>
</evidence>
<dbReference type="InterPro" id="IPR004443">
    <property type="entry name" value="YjeF_N_dom"/>
</dbReference>
<evidence type="ECO:0000313" key="12">
    <source>
        <dbReference type="Proteomes" id="UP001157974"/>
    </source>
</evidence>
<dbReference type="PANTHER" id="PTHR13232">
    <property type="entry name" value="NAD(P)H-HYDRATE EPIMERASE"/>
    <property type="match status" value="1"/>
</dbReference>
<evidence type="ECO:0000256" key="6">
    <source>
        <dbReference type="ARBA" id="ARBA00022857"/>
    </source>
</evidence>
<name>A0AAV8UR97_9RHOD</name>
<dbReference type="GO" id="GO:0000166">
    <property type="term" value="F:nucleotide binding"/>
    <property type="evidence" value="ECO:0007669"/>
    <property type="project" value="UniProtKB-KW"/>
</dbReference>
<comment type="caution">
    <text evidence="11">The sequence shown here is derived from an EMBL/GenBank/DDBJ whole genome shotgun (WGS) entry which is preliminary data.</text>
</comment>
<evidence type="ECO:0000256" key="1">
    <source>
        <dbReference type="ARBA" id="ARBA00000013"/>
    </source>
</evidence>
<dbReference type="InterPro" id="IPR036652">
    <property type="entry name" value="YjeF_N_dom_sf"/>
</dbReference>
<dbReference type="SUPFAM" id="SSF64153">
    <property type="entry name" value="YjeF N-terminal domain-like"/>
    <property type="match status" value="1"/>
</dbReference>